<dbReference type="Proteomes" id="UP000285120">
    <property type="component" value="Unassembled WGS sequence"/>
</dbReference>
<evidence type="ECO:0000313" key="2">
    <source>
        <dbReference type="EMBL" id="RKD69424.1"/>
    </source>
</evidence>
<sequence>MHHVIALLIKIGFTVFLIGIVLLIILNEFNIAETAAVSLLIALFLYIFDLTIMPRIKNIYSVLADTVTVFLLLWFLGSWMGREPVEYYIGFAIVSVSLGVFEFFYHRFLLSRIFPKDEEGEQSRYGETRENTNKINE</sequence>
<name>A0A419UWB2_9BACL</name>
<keyword evidence="1" id="KW-0812">Transmembrane</keyword>
<gene>
    <name evidence="2" type="ORF">ATL39_2842</name>
</gene>
<dbReference type="InterPro" id="IPR019649">
    <property type="entry name" value="DUF2512"/>
</dbReference>
<evidence type="ECO:0000256" key="1">
    <source>
        <dbReference type="SAM" id="Phobius"/>
    </source>
</evidence>
<dbReference type="Pfam" id="PF10710">
    <property type="entry name" value="DUF2512"/>
    <property type="match status" value="1"/>
</dbReference>
<feature type="transmembrane region" description="Helical" evidence="1">
    <location>
        <begin position="87"/>
        <end position="105"/>
    </location>
</feature>
<proteinExistence type="predicted"/>
<reference evidence="2 3" key="1">
    <citation type="submission" date="2018-09" db="EMBL/GenBank/DDBJ databases">
        <title>Genomic Encyclopedia of Archaeal and Bacterial Type Strains, Phase II (KMG-II): from individual species to whole genera.</title>
        <authorList>
            <person name="Goeker M."/>
        </authorList>
    </citation>
    <scope>NUCLEOTIDE SEQUENCE [LARGE SCALE GENOMIC DNA]</scope>
    <source>
        <strain evidence="2 3">DSM 17008</strain>
    </source>
</reference>
<organism evidence="2 3">
    <name type="scientific">Sinobaca qinghaiensis</name>
    <dbReference type="NCBI Taxonomy" id="342944"/>
    <lineage>
        <taxon>Bacteria</taxon>
        <taxon>Bacillati</taxon>
        <taxon>Bacillota</taxon>
        <taxon>Bacilli</taxon>
        <taxon>Bacillales</taxon>
        <taxon>Sporolactobacillaceae</taxon>
        <taxon>Sinobaca</taxon>
    </lineage>
</organism>
<feature type="transmembrane region" description="Helical" evidence="1">
    <location>
        <begin position="31"/>
        <end position="48"/>
    </location>
</feature>
<keyword evidence="3" id="KW-1185">Reference proteome</keyword>
<dbReference type="EMBL" id="RAPK01000011">
    <property type="protein sequence ID" value="RKD69424.1"/>
    <property type="molecule type" value="Genomic_DNA"/>
</dbReference>
<dbReference type="AlphaFoldDB" id="A0A419UWB2"/>
<protein>
    <submittedName>
        <fullName evidence="2">Uncharacterized protein DUF2512</fullName>
    </submittedName>
</protein>
<accession>A0A419UWB2</accession>
<feature type="transmembrane region" description="Helical" evidence="1">
    <location>
        <begin position="60"/>
        <end position="81"/>
    </location>
</feature>
<dbReference type="RefSeq" id="WP_170146940.1">
    <property type="nucleotide sequence ID" value="NZ_RAPK01000011.1"/>
</dbReference>
<feature type="transmembrane region" description="Helical" evidence="1">
    <location>
        <begin position="7"/>
        <end position="25"/>
    </location>
</feature>
<keyword evidence="1" id="KW-1133">Transmembrane helix</keyword>
<evidence type="ECO:0000313" key="3">
    <source>
        <dbReference type="Proteomes" id="UP000285120"/>
    </source>
</evidence>
<comment type="caution">
    <text evidence="2">The sequence shown here is derived from an EMBL/GenBank/DDBJ whole genome shotgun (WGS) entry which is preliminary data.</text>
</comment>
<keyword evidence="1" id="KW-0472">Membrane</keyword>